<keyword evidence="10" id="KW-0805">Transcription regulation</keyword>
<protein>
    <submittedName>
        <fullName evidence="18">Uncharacterized protein</fullName>
    </submittedName>
</protein>
<dbReference type="FunFam" id="1.10.238.10:FF:000070">
    <property type="entry name" value="Centrin-1"/>
    <property type="match status" value="1"/>
</dbReference>
<dbReference type="InterPro" id="IPR000629">
    <property type="entry name" value="RNA-helicase_DEAD-box_CS"/>
</dbReference>
<feature type="compositionally biased region" description="Low complexity" evidence="15">
    <location>
        <begin position="410"/>
        <end position="421"/>
    </location>
</feature>
<evidence type="ECO:0000256" key="6">
    <source>
        <dbReference type="ARBA" id="ARBA00022737"/>
    </source>
</evidence>
<dbReference type="GO" id="GO:0000981">
    <property type="term" value="F:DNA-binding transcription factor activity, RNA polymerase II-specific"/>
    <property type="evidence" value="ECO:0007669"/>
    <property type="project" value="TreeGrafter"/>
</dbReference>
<dbReference type="GO" id="GO:0005789">
    <property type="term" value="C:endoplasmic reticulum membrane"/>
    <property type="evidence" value="ECO:0007669"/>
    <property type="project" value="UniProtKB-SubCell"/>
</dbReference>
<proteinExistence type="inferred from homology"/>
<dbReference type="GO" id="GO:0005815">
    <property type="term" value="C:microtubule organizing center"/>
    <property type="evidence" value="ECO:0007669"/>
    <property type="project" value="UniProtKB-ARBA"/>
</dbReference>
<evidence type="ECO:0000256" key="12">
    <source>
        <dbReference type="ARBA" id="ARBA00023136"/>
    </source>
</evidence>
<dbReference type="Proteomes" id="UP001154114">
    <property type="component" value="Chromosome 9"/>
</dbReference>
<dbReference type="PROSITE" id="PS50888">
    <property type="entry name" value="BHLH"/>
    <property type="match status" value="1"/>
</dbReference>
<evidence type="ECO:0000256" key="8">
    <source>
        <dbReference type="ARBA" id="ARBA00022837"/>
    </source>
</evidence>
<dbReference type="FunFam" id="4.10.280.10:FF:000098">
    <property type="entry name" value="Sterol regulatory element-binding protein"/>
    <property type="match status" value="1"/>
</dbReference>
<evidence type="ECO:0000256" key="14">
    <source>
        <dbReference type="ARBA" id="ARBA00023242"/>
    </source>
</evidence>
<dbReference type="Gene3D" id="4.10.280.10">
    <property type="entry name" value="Helix-loop-helix DNA-binding domain"/>
    <property type="match status" value="1"/>
</dbReference>
<feature type="region of interest" description="Disordered" evidence="15">
    <location>
        <begin position="403"/>
        <end position="436"/>
    </location>
</feature>
<feature type="domain" description="BHLH" evidence="17">
    <location>
        <begin position="326"/>
        <end position="376"/>
    </location>
</feature>
<dbReference type="SMART" id="SM00353">
    <property type="entry name" value="HLH"/>
    <property type="match status" value="1"/>
</dbReference>
<evidence type="ECO:0000256" key="7">
    <source>
        <dbReference type="ARBA" id="ARBA00022824"/>
    </source>
</evidence>
<dbReference type="FunFam" id="1.10.238.10:FF:000077">
    <property type="entry name" value="Centrin 1"/>
    <property type="match status" value="1"/>
</dbReference>
<feature type="domain" description="EF-hand" evidence="16">
    <location>
        <begin position="1136"/>
        <end position="1171"/>
    </location>
</feature>
<dbReference type="Gene3D" id="1.10.238.10">
    <property type="entry name" value="EF-hand"/>
    <property type="match status" value="2"/>
</dbReference>
<comment type="subcellular location">
    <subcellularLocation>
        <location evidence="2">Endoplasmic reticulum membrane</location>
        <topology evidence="2">Multi-pass membrane protein</topology>
    </subcellularLocation>
    <subcellularLocation>
        <location evidence="1">Nucleus</location>
    </subcellularLocation>
</comment>
<keyword evidence="19" id="KW-1185">Reference proteome</keyword>
<dbReference type="InterPro" id="IPR011598">
    <property type="entry name" value="bHLH_dom"/>
</dbReference>
<keyword evidence="13" id="KW-0804">Transcription</keyword>
<gene>
    <name evidence="18" type="ORF">CINC_LOCUS13116</name>
</gene>
<feature type="domain" description="EF-hand" evidence="16">
    <location>
        <begin position="1172"/>
        <end position="1206"/>
    </location>
</feature>
<evidence type="ECO:0000256" key="5">
    <source>
        <dbReference type="ARBA" id="ARBA00022723"/>
    </source>
</evidence>
<dbReference type="Pfam" id="PF00010">
    <property type="entry name" value="HLH"/>
    <property type="match status" value="1"/>
</dbReference>
<reference evidence="18" key="1">
    <citation type="submission" date="2021-12" db="EMBL/GenBank/DDBJ databases">
        <authorList>
            <person name="King R."/>
        </authorList>
    </citation>
    <scope>NUCLEOTIDE SEQUENCE</scope>
</reference>
<dbReference type="OrthoDB" id="2133190at2759"/>
<dbReference type="PANTHER" id="PTHR46062">
    <property type="entry name" value="STEROL REGULATORY ELEMENT-BINDING PROTEIN"/>
    <property type="match status" value="1"/>
</dbReference>
<dbReference type="InterPro" id="IPR036638">
    <property type="entry name" value="HLH_DNA-bd_sf"/>
</dbReference>
<keyword evidence="4" id="KW-0812">Transmembrane</keyword>
<keyword evidence="5" id="KW-0479">Metal-binding</keyword>
<dbReference type="PROSITE" id="PS50222">
    <property type="entry name" value="EF_HAND_2"/>
    <property type="match status" value="4"/>
</dbReference>
<keyword evidence="9" id="KW-1133">Transmembrane helix</keyword>
<dbReference type="InterPro" id="IPR018247">
    <property type="entry name" value="EF_Hand_1_Ca_BS"/>
</dbReference>
<dbReference type="PROSITE" id="PS00018">
    <property type="entry name" value="EF_HAND_1"/>
    <property type="match status" value="1"/>
</dbReference>
<dbReference type="GO" id="GO:0000978">
    <property type="term" value="F:RNA polymerase II cis-regulatory region sequence-specific DNA binding"/>
    <property type="evidence" value="ECO:0007669"/>
    <property type="project" value="TreeGrafter"/>
</dbReference>
<feature type="domain" description="EF-hand" evidence="16">
    <location>
        <begin position="1244"/>
        <end position="1279"/>
    </location>
</feature>
<keyword evidence="6" id="KW-0677">Repeat</keyword>
<dbReference type="SMART" id="SM00054">
    <property type="entry name" value="EFh"/>
    <property type="match status" value="4"/>
</dbReference>
<dbReference type="InterPro" id="IPR011992">
    <property type="entry name" value="EF-hand-dom_pair"/>
</dbReference>
<evidence type="ECO:0000256" key="2">
    <source>
        <dbReference type="ARBA" id="ARBA00004477"/>
    </source>
</evidence>
<dbReference type="SUPFAM" id="SSF47459">
    <property type="entry name" value="HLH, helix-loop-helix DNA-binding domain"/>
    <property type="match status" value="1"/>
</dbReference>
<sequence length="1279" mass="142447">MDTKMEQDDQFINSDVFNVHDIAEIEGEIDKQFNNLDVQIGACKCMSNMSNDCIIPDFLSGCDGDFMKTLEDELARVDNDPLLLSVDTKVKTEVAVQPQVSPSYNPTGNPMVSQYTHRAKAQSIPTPKAKSSPVQGVYAREESYNLSIHDSPPLPDVTQHGHNRPPAPSPMIVQQVVQSPLYVNLAPNVQPLPETRPSVMQIDGTPQINHATKAKPANQPLLIQNNTKGVTPLILKTSDASFSPVVLQSNIFNPETQTFMYTSAPVQRATPIITNTKSNIESKPIHTFFTSNNGPTLLTGIPVVLEGEKITLSHAPNMGVPKVKEVKRSAHNAIERRYRTSINDRIVELKNMLVGEEAKLNKSAILRKTIEYIKYLQNQNTRLKQENVALKLAFQKSGVKEPQFDVTYTPPRSDISSPSSSQHGFDSDSPSSPEYKVEDKYSNSKIVMGMGDHSRLALCAFMVGLIAFNPFSAFFGNFMLESSVTDFSARVDQRKILADTDDFGCLVKLLVYGDSVPKSQSKEAGLFYKHKRQAENYLKKDDLDNARLELHRSLAVCGKSVQAGGQGHAKYSAVAAAVLRQMLQRLPFGSFLARRAGDLWSDSPARRATQHWAAEVSAVSHRLAQLEILSSHSGRSERILLALQAVNLAEVTGNRHLLADTYVTAALVFKDNMPKIGNWLCGYYLRLCVWSCADALSEWGVRLRWVGSARGARFLRARRWTYDRCPPPAALFCRLPDPADPLAYAMRAYHLELLQKSLQMLLCADERSNTRDVLELIKLITDDVSTDAPHHTGCWDPVMEWWANIVGVAATWLLADTGKAVEIGDRLNMLPEPLANCEDPLPGALHMAYKSRRGLLSLAQCRDERSFERTAETILKVCDIAGTRLADSLAYYCCRKPTQLMLLMQVLCCDWVLEVRAGVWEASADRACAGNPDAFCGPAPHAQLRAFQRDLHSLRRISQNLPWVTSRVFLQSAVCRMMAGAAPRRTQQLLDGSLRPRFNRSSIICGKERALEGGGGDGERAVALYMACKHLPAAVLAAPGERAGMLAQAAATLQKIGHRSRLPHCYHLMKRLLSFHLPRPTQYPLSQVQLQLKRLSLNALNIIATAVANVQKKNVGSNNTGGVRKKSGPKFELSEEQRRDIKEAFDLFDTENSGKIDTKELKVAIRALGFEPKKEEIKKMIAEIDKGDGKVSFEDFLELMTVKMAEKDTKEEIMKAFKLFDDDETGKISFKNLKRVAKELGENLTDEELHEMIDEADRDGDGEINQEEFLRIMKKTSLY</sequence>
<evidence type="ECO:0000313" key="18">
    <source>
        <dbReference type="EMBL" id="CAD0198845.1"/>
    </source>
</evidence>
<feature type="domain" description="EF-hand" evidence="16">
    <location>
        <begin position="1208"/>
        <end position="1243"/>
    </location>
</feature>
<evidence type="ECO:0000256" key="13">
    <source>
        <dbReference type="ARBA" id="ARBA00023163"/>
    </source>
</evidence>
<evidence type="ECO:0000259" key="17">
    <source>
        <dbReference type="PROSITE" id="PS50888"/>
    </source>
</evidence>
<evidence type="ECO:0000256" key="1">
    <source>
        <dbReference type="ARBA" id="ARBA00004123"/>
    </source>
</evidence>
<accession>A0A9N8L1C2</accession>
<evidence type="ECO:0000256" key="9">
    <source>
        <dbReference type="ARBA" id="ARBA00022989"/>
    </source>
</evidence>
<evidence type="ECO:0000256" key="10">
    <source>
        <dbReference type="ARBA" id="ARBA00023015"/>
    </source>
</evidence>
<dbReference type="AlphaFoldDB" id="A0A9N8L1C2"/>
<dbReference type="PANTHER" id="PTHR46062:SF1">
    <property type="entry name" value="LP12374P"/>
    <property type="match status" value="1"/>
</dbReference>
<evidence type="ECO:0000256" key="4">
    <source>
        <dbReference type="ARBA" id="ARBA00022692"/>
    </source>
</evidence>
<keyword evidence="8" id="KW-0106">Calcium</keyword>
<name>A0A9N8L1C2_CHRIL</name>
<evidence type="ECO:0000313" key="19">
    <source>
        <dbReference type="Proteomes" id="UP001154114"/>
    </source>
</evidence>
<evidence type="ECO:0000256" key="3">
    <source>
        <dbReference type="ARBA" id="ARBA00005253"/>
    </source>
</evidence>
<evidence type="ECO:0000259" key="16">
    <source>
        <dbReference type="PROSITE" id="PS50222"/>
    </source>
</evidence>
<comment type="similarity">
    <text evidence="3">Belongs to the centrin family.</text>
</comment>
<keyword evidence="11" id="KW-0238">DNA-binding</keyword>
<dbReference type="SUPFAM" id="SSF47473">
    <property type="entry name" value="EF-hand"/>
    <property type="match status" value="1"/>
</dbReference>
<evidence type="ECO:0000256" key="15">
    <source>
        <dbReference type="SAM" id="MobiDB-lite"/>
    </source>
</evidence>
<feature type="compositionally biased region" description="Polar residues" evidence="15">
    <location>
        <begin position="422"/>
        <end position="432"/>
    </location>
</feature>
<dbReference type="EMBL" id="LR824012">
    <property type="protein sequence ID" value="CAD0198845.1"/>
    <property type="molecule type" value="Genomic_DNA"/>
</dbReference>
<organism evidence="18 19">
    <name type="scientific">Chrysodeixis includens</name>
    <name type="common">Soybean looper</name>
    <name type="synonym">Pseudoplusia includens</name>
    <dbReference type="NCBI Taxonomy" id="689277"/>
    <lineage>
        <taxon>Eukaryota</taxon>
        <taxon>Metazoa</taxon>
        <taxon>Ecdysozoa</taxon>
        <taxon>Arthropoda</taxon>
        <taxon>Hexapoda</taxon>
        <taxon>Insecta</taxon>
        <taxon>Pterygota</taxon>
        <taxon>Neoptera</taxon>
        <taxon>Endopterygota</taxon>
        <taxon>Lepidoptera</taxon>
        <taxon>Glossata</taxon>
        <taxon>Ditrysia</taxon>
        <taxon>Noctuoidea</taxon>
        <taxon>Noctuidae</taxon>
        <taxon>Plusiinae</taxon>
        <taxon>Chrysodeixis</taxon>
    </lineage>
</organism>
<keyword evidence="7" id="KW-0256">Endoplasmic reticulum</keyword>
<keyword evidence="14" id="KW-0539">Nucleus</keyword>
<dbReference type="Pfam" id="PF13499">
    <property type="entry name" value="EF-hand_7"/>
    <property type="match status" value="2"/>
</dbReference>
<dbReference type="CDD" id="cd11394">
    <property type="entry name" value="bHLHzip_SREBP"/>
    <property type="match status" value="1"/>
</dbReference>
<keyword evidence="12" id="KW-0472">Membrane</keyword>
<dbReference type="InterPro" id="IPR002048">
    <property type="entry name" value="EF_hand_dom"/>
</dbReference>
<dbReference type="GO" id="GO:0005509">
    <property type="term" value="F:calcium ion binding"/>
    <property type="evidence" value="ECO:0007669"/>
    <property type="project" value="InterPro"/>
</dbReference>
<dbReference type="GO" id="GO:0046983">
    <property type="term" value="F:protein dimerization activity"/>
    <property type="evidence" value="ECO:0007669"/>
    <property type="project" value="InterPro"/>
</dbReference>
<dbReference type="CDD" id="cd00051">
    <property type="entry name" value="EFh"/>
    <property type="match status" value="2"/>
</dbReference>
<dbReference type="PROSITE" id="PS00039">
    <property type="entry name" value="DEAD_ATP_HELICASE"/>
    <property type="match status" value="1"/>
</dbReference>
<dbReference type="GO" id="GO:0005634">
    <property type="term" value="C:nucleus"/>
    <property type="evidence" value="ECO:0007669"/>
    <property type="project" value="UniProtKB-SubCell"/>
</dbReference>
<evidence type="ECO:0000256" key="11">
    <source>
        <dbReference type="ARBA" id="ARBA00023125"/>
    </source>
</evidence>